<dbReference type="PANTHER" id="PTHR43968">
    <property type="match status" value="1"/>
</dbReference>
<dbReference type="PANTHER" id="PTHR43968:SF6">
    <property type="entry name" value="GLUTATHIONE S-TRANSFERASE OMEGA"/>
    <property type="match status" value="1"/>
</dbReference>
<dbReference type="SUPFAM" id="SSF47616">
    <property type="entry name" value="GST C-terminal domain-like"/>
    <property type="match status" value="1"/>
</dbReference>
<feature type="region of interest" description="Disordered" evidence="1">
    <location>
        <begin position="192"/>
        <end position="222"/>
    </location>
</feature>
<evidence type="ECO:0000256" key="1">
    <source>
        <dbReference type="SAM" id="MobiDB-lite"/>
    </source>
</evidence>
<feature type="region of interest" description="Disordered" evidence="1">
    <location>
        <begin position="1"/>
        <end position="44"/>
    </location>
</feature>
<dbReference type="AlphaFoldDB" id="A0ABD3QXF3"/>
<dbReference type="Gene3D" id="1.20.1050.10">
    <property type="match status" value="1"/>
</dbReference>
<dbReference type="InterPro" id="IPR010987">
    <property type="entry name" value="Glutathione-S-Trfase_C-like"/>
</dbReference>
<dbReference type="Pfam" id="PF13410">
    <property type="entry name" value="GST_C_2"/>
    <property type="match status" value="1"/>
</dbReference>
<keyword evidence="4" id="KW-1185">Reference proteome</keyword>
<dbReference type="PROSITE" id="PS50405">
    <property type="entry name" value="GST_CTER"/>
    <property type="match status" value="1"/>
</dbReference>
<evidence type="ECO:0000259" key="2">
    <source>
        <dbReference type="PROSITE" id="PS50405"/>
    </source>
</evidence>
<feature type="domain" description="GST C-terminal" evidence="2">
    <location>
        <begin position="280"/>
        <end position="408"/>
    </location>
</feature>
<comment type="caution">
    <text evidence="3">The sequence shown here is derived from an EMBL/GenBank/DDBJ whole genome shotgun (WGS) entry which is preliminary data.</text>
</comment>
<feature type="compositionally biased region" description="Low complexity" evidence="1">
    <location>
        <begin position="196"/>
        <end position="215"/>
    </location>
</feature>
<protein>
    <recommendedName>
        <fullName evidence="2">GST C-terminal domain-containing protein</fullName>
    </recommendedName>
</protein>
<feature type="compositionally biased region" description="Acidic residues" evidence="1">
    <location>
        <begin position="24"/>
        <end position="44"/>
    </location>
</feature>
<reference evidence="3 4" key="1">
    <citation type="submission" date="2024-10" db="EMBL/GenBank/DDBJ databases">
        <title>Updated reference genomes for cyclostephanoid diatoms.</title>
        <authorList>
            <person name="Roberts W.R."/>
            <person name="Alverson A.J."/>
        </authorList>
    </citation>
    <scope>NUCLEOTIDE SEQUENCE [LARGE SCALE GENOMIC DNA]</scope>
    <source>
        <strain evidence="3 4">AJA276-08</strain>
    </source>
</reference>
<accession>A0ABD3QXF3</accession>
<dbReference type="Proteomes" id="UP001530315">
    <property type="component" value="Unassembled WGS sequence"/>
</dbReference>
<sequence length="493" mass="53610">MNPNPDVDSSDDLVEPLLPPTTAGEEEGDDDYKRDDEDDDDDYDEFYDALNFSQFATSSPSSPFAVTPPSFVRAGKTNEPSSSHSSYYGKASPLSTGVLFPVGRGVVDRLGSACTLLFADHDPVAAVSHICLLEKREMLMTRGGGGRTTTTTAAAAAAAAGSGVGSPPTFAVAHVCAPLRGHGDPGSRLLAKLNKGSGPTTTTPAATAGAATKGKTTSRDPPSAALELPVLLHEGNIFREIGGVAEDDDPSKTTTTTMMMIPEYIDEAIGDARTRHSLRPKDAVGVYNMRLFIRRHSRLPSLFHDVLCHPSTAVRSRRSSELLDMLKVVDADLDVFPDGPYLCGSKFTLADIHILPTVERIVVVLSKYRNFWIPSSLGRLLRWYDVVMDRPAVRAATSDRDAESLAAYCYEETGRDAYLLEVYECHSRFEARLFDELNAGSGGKAGRNAYRREVVIPERERRREEEEGRRDCSRCSIANPRMNSVCVHGCVIC</sequence>
<gene>
    <name evidence="3" type="ORF">ACHAW5_007962</name>
</gene>
<dbReference type="EMBL" id="JALLAZ020000055">
    <property type="protein sequence ID" value="KAL3804962.1"/>
    <property type="molecule type" value="Genomic_DNA"/>
</dbReference>
<organism evidence="3 4">
    <name type="scientific">Stephanodiscus triporus</name>
    <dbReference type="NCBI Taxonomy" id="2934178"/>
    <lineage>
        <taxon>Eukaryota</taxon>
        <taxon>Sar</taxon>
        <taxon>Stramenopiles</taxon>
        <taxon>Ochrophyta</taxon>
        <taxon>Bacillariophyta</taxon>
        <taxon>Coscinodiscophyceae</taxon>
        <taxon>Thalassiosirophycidae</taxon>
        <taxon>Stephanodiscales</taxon>
        <taxon>Stephanodiscaceae</taxon>
        <taxon>Stephanodiscus</taxon>
    </lineage>
</organism>
<name>A0ABD3QXF3_9STRA</name>
<dbReference type="InterPro" id="IPR036282">
    <property type="entry name" value="Glutathione-S-Trfase_C_sf"/>
</dbReference>
<evidence type="ECO:0000313" key="3">
    <source>
        <dbReference type="EMBL" id="KAL3804962.1"/>
    </source>
</evidence>
<proteinExistence type="predicted"/>
<evidence type="ECO:0000313" key="4">
    <source>
        <dbReference type="Proteomes" id="UP001530315"/>
    </source>
</evidence>
<dbReference type="InterPro" id="IPR050983">
    <property type="entry name" value="GST_Omega/HSP26"/>
</dbReference>